<name>A0ABV8T5M6_9GAMM</name>
<proteinExistence type="inferred from homology"/>
<dbReference type="InterPro" id="IPR002347">
    <property type="entry name" value="SDR_fam"/>
</dbReference>
<dbReference type="SUPFAM" id="SSF51735">
    <property type="entry name" value="NAD(P)-binding Rossmann-fold domains"/>
    <property type="match status" value="1"/>
</dbReference>
<evidence type="ECO:0000256" key="2">
    <source>
        <dbReference type="ARBA" id="ARBA00023002"/>
    </source>
</evidence>
<dbReference type="PANTHER" id="PTHR24321:SF15">
    <property type="entry name" value="OXIDOREDUCTASE UCPA"/>
    <property type="match status" value="1"/>
</dbReference>
<comment type="similarity">
    <text evidence="1">Belongs to the short-chain dehydrogenases/reductases (SDR) family.</text>
</comment>
<accession>A0ABV8T5M6</accession>
<dbReference type="Proteomes" id="UP001595904">
    <property type="component" value="Unassembled WGS sequence"/>
</dbReference>
<dbReference type="EMBL" id="JBHSDU010000015">
    <property type="protein sequence ID" value="MFC4314039.1"/>
    <property type="molecule type" value="Genomic_DNA"/>
</dbReference>
<protein>
    <submittedName>
        <fullName evidence="4">SDR family NAD(P)-dependent oxidoreductase</fullName>
        <ecNumber evidence="4">1.1.1.-</ecNumber>
    </submittedName>
</protein>
<dbReference type="PRINTS" id="PR00080">
    <property type="entry name" value="SDRFAMILY"/>
</dbReference>
<comment type="caution">
    <text evidence="4">The sequence shown here is derived from an EMBL/GenBank/DDBJ whole genome shotgun (WGS) entry which is preliminary data.</text>
</comment>
<evidence type="ECO:0000313" key="5">
    <source>
        <dbReference type="Proteomes" id="UP001595904"/>
    </source>
</evidence>
<dbReference type="PROSITE" id="PS00061">
    <property type="entry name" value="ADH_SHORT"/>
    <property type="match status" value="1"/>
</dbReference>
<feature type="domain" description="Ketoreductase" evidence="3">
    <location>
        <begin position="7"/>
        <end position="187"/>
    </location>
</feature>
<dbReference type="PRINTS" id="PR00081">
    <property type="entry name" value="GDHRDH"/>
</dbReference>
<organism evidence="4 5">
    <name type="scientific">Steroidobacter flavus</name>
    <dbReference type="NCBI Taxonomy" id="1842136"/>
    <lineage>
        <taxon>Bacteria</taxon>
        <taxon>Pseudomonadati</taxon>
        <taxon>Pseudomonadota</taxon>
        <taxon>Gammaproteobacteria</taxon>
        <taxon>Steroidobacterales</taxon>
        <taxon>Steroidobacteraceae</taxon>
        <taxon>Steroidobacter</taxon>
    </lineage>
</organism>
<sequence length="261" mass="26794">MGRLEGKTAFITGAASGIGRATALLFAREGARVVAADISGAGAEQTADRIGPNALAVTLDVAGEPQWEQAMRRAVDRFGRLDILCNIAGIGRGGSIEDVTLEDWNAMLAVNLTGTMLGCKHGVRTIKSTGGSGAIVNVSSVGGLVGIADIAGYCASKGGVTILTKSVALHCAQRGYPIRCVSVHPTYVDTEMLDPVAAAMGSRSELLARMARQVPMGRVATADDIARTILFAASDDAIMIDGSSLIVDGAQLAGPPSAHFE</sequence>
<dbReference type="GO" id="GO:0016491">
    <property type="term" value="F:oxidoreductase activity"/>
    <property type="evidence" value="ECO:0007669"/>
    <property type="project" value="UniProtKB-KW"/>
</dbReference>
<keyword evidence="2 4" id="KW-0560">Oxidoreductase</keyword>
<dbReference type="InterPro" id="IPR036291">
    <property type="entry name" value="NAD(P)-bd_dom_sf"/>
</dbReference>
<evidence type="ECO:0000313" key="4">
    <source>
        <dbReference type="EMBL" id="MFC4314039.1"/>
    </source>
</evidence>
<dbReference type="EC" id="1.1.1.-" evidence="4"/>
<dbReference type="InterPro" id="IPR020904">
    <property type="entry name" value="Sc_DH/Rdtase_CS"/>
</dbReference>
<keyword evidence="5" id="KW-1185">Reference proteome</keyword>
<dbReference type="PANTHER" id="PTHR24321">
    <property type="entry name" value="DEHYDROGENASES, SHORT CHAIN"/>
    <property type="match status" value="1"/>
</dbReference>
<evidence type="ECO:0000256" key="1">
    <source>
        <dbReference type="ARBA" id="ARBA00006484"/>
    </source>
</evidence>
<dbReference type="Gene3D" id="3.40.50.720">
    <property type="entry name" value="NAD(P)-binding Rossmann-like Domain"/>
    <property type="match status" value="1"/>
</dbReference>
<evidence type="ECO:0000259" key="3">
    <source>
        <dbReference type="SMART" id="SM00822"/>
    </source>
</evidence>
<dbReference type="Pfam" id="PF13561">
    <property type="entry name" value="adh_short_C2"/>
    <property type="match status" value="1"/>
</dbReference>
<gene>
    <name evidence="4" type="ORF">ACFPN2_33500</name>
</gene>
<dbReference type="RefSeq" id="WP_380604893.1">
    <property type="nucleotide sequence ID" value="NZ_JBHSDU010000015.1"/>
</dbReference>
<dbReference type="SMART" id="SM00822">
    <property type="entry name" value="PKS_KR"/>
    <property type="match status" value="1"/>
</dbReference>
<dbReference type="InterPro" id="IPR057326">
    <property type="entry name" value="KR_dom"/>
</dbReference>
<reference evidence="5" key="1">
    <citation type="journal article" date="2019" name="Int. J. Syst. Evol. Microbiol.">
        <title>The Global Catalogue of Microorganisms (GCM) 10K type strain sequencing project: providing services to taxonomists for standard genome sequencing and annotation.</title>
        <authorList>
            <consortium name="The Broad Institute Genomics Platform"/>
            <consortium name="The Broad Institute Genome Sequencing Center for Infectious Disease"/>
            <person name="Wu L."/>
            <person name="Ma J."/>
        </authorList>
    </citation>
    <scope>NUCLEOTIDE SEQUENCE [LARGE SCALE GENOMIC DNA]</scope>
    <source>
        <strain evidence="5">CGMCC 1.10759</strain>
    </source>
</reference>